<feature type="binding site" evidence="3">
    <location>
        <position position="44"/>
    </location>
    <ligand>
        <name>ATP</name>
        <dbReference type="ChEBI" id="CHEBI:30616"/>
    </ligand>
</feature>
<keyword evidence="6" id="KW-0808">Transferase</keyword>
<gene>
    <name evidence="6" type="ORF">OG442_36225</name>
</gene>
<feature type="domain" description="Protein kinase" evidence="5">
    <location>
        <begin position="16"/>
        <end position="260"/>
    </location>
</feature>
<accession>A0ABZ2ACV9</accession>
<dbReference type="Pfam" id="PF13360">
    <property type="entry name" value="PQQ_2"/>
    <property type="match status" value="1"/>
</dbReference>
<dbReference type="SUPFAM" id="SSF50998">
    <property type="entry name" value="Quinoprotein alcohol dehydrogenase-like"/>
    <property type="match status" value="1"/>
</dbReference>
<evidence type="ECO:0000259" key="5">
    <source>
        <dbReference type="PROSITE" id="PS50011"/>
    </source>
</evidence>
<feature type="compositionally biased region" description="Low complexity" evidence="4">
    <location>
        <begin position="332"/>
        <end position="346"/>
    </location>
</feature>
<dbReference type="InterPro" id="IPR011047">
    <property type="entry name" value="Quinoprotein_ADH-like_sf"/>
</dbReference>
<dbReference type="Gene3D" id="1.10.510.10">
    <property type="entry name" value="Transferase(Phosphotransferase) domain 1"/>
    <property type="match status" value="1"/>
</dbReference>
<feature type="compositionally biased region" description="Basic and acidic residues" evidence="4">
    <location>
        <begin position="287"/>
        <end position="310"/>
    </location>
</feature>
<dbReference type="EMBL" id="CP109495">
    <property type="protein sequence ID" value="WUX56535.1"/>
    <property type="molecule type" value="Genomic_DNA"/>
</dbReference>
<dbReference type="CDD" id="cd14014">
    <property type="entry name" value="STKc_PknB_like"/>
    <property type="match status" value="1"/>
</dbReference>
<reference evidence="6" key="1">
    <citation type="submission" date="2022-10" db="EMBL/GenBank/DDBJ databases">
        <title>The complete genomes of actinobacterial strains from the NBC collection.</title>
        <authorList>
            <person name="Joergensen T.S."/>
            <person name="Alvarez Arevalo M."/>
            <person name="Sterndorff E.B."/>
            <person name="Faurdal D."/>
            <person name="Vuksanovic O."/>
            <person name="Mourched A.-S."/>
            <person name="Charusanti P."/>
            <person name="Shaw S."/>
            <person name="Blin K."/>
            <person name="Weber T."/>
        </authorList>
    </citation>
    <scope>NUCLEOTIDE SEQUENCE</scope>
    <source>
        <strain evidence="6">NBC_01432</strain>
    </source>
</reference>
<evidence type="ECO:0000256" key="4">
    <source>
        <dbReference type="SAM" id="MobiDB-lite"/>
    </source>
</evidence>
<evidence type="ECO:0000313" key="7">
    <source>
        <dbReference type="Proteomes" id="UP001432209"/>
    </source>
</evidence>
<keyword evidence="2 3" id="KW-0067">ATP-binding</keyword>
<dbReference type="GO" id="GO:0016301">
    <property type="term" value="F:kinase activity"/>
    <property type="evidence" value="ECO:0007669"/>
    <property type="project" value="UniProtKB-KW"/>
</dbReference>
<dbReference type="PANTHER" id="PTHR34512:SF30">
    <property type="entry name" value="OUTER MEMBRANE PROTEIN ASSEMBLY FACTOR BAMB"/>
    <property type="match status" value="1"/>
</dbReference>
<name>A0ABZ2ACV9_STRNV</name>
<sequence length="733" mass="77593">MLIVPGRNDPQRIGPYAVLRKVGGGGMGVVYLGVAGDQVPAAVKVIRPEYAEDPGFRRRFAQEARSSARVSGPGVAEVLAHGLNAAPPWLATEFVAGPSLGDAVRKRMPVDVAPLGALLAAALRRIHDKSVVHRDLKPSNVMLGAAGPVIIDFGIARAYEDTRLTGTGAIGTSGYIAPEYLGHGHFDTRSDVFALGAVLAFAALGHSPYGDGHPAAVNVRVLSQEPDLAGLDPALGDLLRACLAREPADRPTLARLEGALSGLPGGDQRWPPRGLAREITRRVREVDGLVAHHEPTAADAGRSRFHETRTRTAGQRPVAPPSPPSPGPSGPTGPTATPPRGRATSPGPDLSTFDPPTPRPRPRLPRRSLLVGLAALSATGLTAYAAADLFQGDPPDPRQNWRFAPSDEMGESVLADGALYLGAYSDDHLYAVDAATGEERWAYAAGGPMTEKPAVIGTTVFAASGDNRLHAVDIRTGRRRWAVSMPSMSGAAVAAGGGQVLARDADGVLYGIDPANGRRRWSYARGGGWPTNVTPVAGGTVFVLVFPSGVLHAVNIATGKRRWSFEGAGEVDSLLSPSVHDGTVCFGTAEGWVYTLDAGSGKQRWKRRPGDKAVNDVRVDGTGVYVHCQDQYFYALDPGTGKTRWRHRIGPATRGVAVADGTVYAGRSHPSKLLALNSRTGKSRWEIELKEPVDLPGSWPWGEREARISSGIHLSGENVWFTALGLYSFRIAE</sequence>
<dbReference type="InterPro" id="IPR002372">
    <property type="entry name" value="PQQ_rpt_dom"/>
</dbReference>
<dbReference type="Gene3D" id="2.130.10.10">
    <property type="entry name" value="YVTN repeat-like/Quinoprotein amine dehydrogenase"/>
    <property type="match status" value="1"/>
</dbReference>
<dbReference type="SUPFAM" id="SSF56112">
    <property type="entry name" value="Protein kinase-like (PK-like)"/>
    <property type="match status" value="1"/>
</dbReference>
<evidence type="ECO:0000256" key="3">
    <source>
        <dbReference type="PROSITE-ProRule" id="PRU10141"/>
    </source>
</evidence>
<protein>
    <submittedName>
        <fullName evidence="6">Serine/threonine-protein kinase</fullName>
    </submittedName>
</protein>
<evidence type="ECO:0000256" key="2">
    <source>
        <dbReference type="ARBA" id="ARBA00022840"/>
    </source>
</evidence>
<dbReference type="InterPro" id="IPR015943">
    <property type="entry name" value="WD40/YVTN_repeat-like_dom_sf"/>
</dbReference>
<dbReference type="InterPro" id="IPR000719">
    <property type="entry name" value="Prot_kinase_dom"/>
</dbReference>
<dbReference type="Pfam" id="PF00069">
    <property type="entry name" value="Pkinase"/>
    <property type="match status" value="1"/>
</dbReference>
<dbReference type="Proteomes" id="UP001432209">
    <property type="component" value="Chromosome"/>
</dbReference>
<dbReference type="PROSITE" id="PS50011">
    <property type="entry name" value="PROTEIN_KINASE_DOM"/>
    <property type="match status" value="1"/>
</dbReference>
<dbReference type="InterPro" id="IPR008271">
    <property type="entry name" value="Ser/Thr_kinase_AS"/>
</dbReference>
<dbReference type="InterPro" id="IPR018391">
    <property type="entry name" value="PQQ_b-propeller_rpt"/>
</dbReference>
<keyword evidence="7" id="KW-1185">Reference proteome</keyword>
<feature type="region of interest" description="Disordered" evidence="4">
    <location>
        <begin position="287"/>
        <end position="365"/>
    </location>
</feature>
<dbReference type="SMART" id="SM00564">
    <property type="entry name" value="PQQ"/>
    <property type="match status" value="7"/>
</dbReference>
<dbReference type="PROSITE" id="PS00107">
    <property type="entry name" value="PROTEIN_KINASE_ATP"/>
    <property type="match status" value="1"/>
</dbReference>
<dbReference type="PROSITE" id="PS00108">
    <property type="entry name" value="PROTEIN_KINASE_ST"/>
    <property type="match status" value="1"/>
</dbReference>
<organism evidence="6 7">
    <name type="scientific">Streptomyces niveus</name>
    <name type="common">Streptomyces spheroides</name>
    <dbReference type="NCBI Taxonomy" id="193462"/>
    <lineage>
        <taxon>Bacteria</taxon>
        <taxon>Bacillati</taxon>
        <taxon>Actinomycetota</taxon>
        <taxon>Actinomycetes</taxon>
        <taxon>Kitasatosporales</taxon>
        <taxon>Streptomycetaceae</taxon>
        <taxon>Streptomyces</taxon>
    </lineage>
</organism>
<evidence type="ECO:0000256" key="1">
    <source>
        <dbReference type="ARBA" id="ARBA00022741"/>
    </source>
</evidence>
<proteinExistence type="predicted"/>
<dbReference type="SMART" id="SM00220">
    <property type="entry name" value="S_TKc"/>
    <property type="match status" value="1"/>
</dbReference>
<keyword evidence="1 3" id="KW-0547">Nucleotide-binding</keyword>
<keyword evidence="6" id="KW-0418">Kinase</keyword>
<evidence type="ECO:0000313" key="6">
    <source>
        <dbReference type="EMBL" id="WUX56535.1"/>
    </source>
</evidence>
<dbReference type="PANTHER" id="PTHR34512">
    <property type="entry name" value="CELL SURFACE PROTEIN"/>
    <property type="match status" value="1"/>
</dbReference>
<dbReference type="RefSeq" id="WP_329081259.1">
    <property type="nucleotide sequence ID" value="NZ_CP109495.1"/>
</dbReference>
<feature type="compositionally biased region" description="Pro residues" evidence="4">
    <location>
        <begin position="318"/>
        <end position="331"/>
    </location>
</feature>
<dbReference type="Gene3D" id="3.30.200.20">
    <property type="entry name" value="Phosphorylase Kinase, domain 1"/>
    <property type="match status" value="1"/>
</dbReference>
<dbReference type="Gene3D" id="2.40.128.630">
    <property type="match status" value="1"/>
</dbReference>
<dbReference type="InterPro" id="IPR011009">
    <property type="entry name" value="Kinase-like_dom_sf"/>
</dbReference>
<dbReference type="InterPro" id="IPR017441">
    <property type="entry name" value="Protein_kinase_ATP_BS"/>
</dbReference>